<dbReference type="Proteomes" id="UP001054889">
    <property type="component" value="Unassembled WGS sequence"/>
</dbReference>
<gene>
    <name evidence="3" type="primary">gb06899</name>
    <name evidence="3" type="ORF">PR202_gb06899</name>
</gene>
<feature type="transmembrane region" description="Helical" evidence="2">
    <location>
        <begin position="12"/>
        <end position="32"/>
    </location>
</feature>
<name>A0AAV5EAU6_ELECO</name>
<keyword evidence="2" id="KW-0472">Membrane</keyword>
<comment type="caution">
    <text evidence="3">The sequence shown here is derived from an EMBL/GenBank/DDBJ whole genome shotgun (WGS) entry which is preliminary data.</text>
</comment>
<evidence type="ECO:0000313" key="3">
    <source>
        <dbReference type="EMBL" id="GJN19605.1"/>
    </source>
</evidence>
<dbReference type="EMBL" id="BQKI01000074">
    <property type="protein sequence ID" value="GJN19605.1"/>
    <property type="molecule type" value="Genomic_DNA"/>
</dbReference>
<comment type="similarity">
    <text evidence="1">Belongs to the multi antimicrobial extrusion (MATE) (TC 2.A.66.1) family.</text>
</comment>
<dbReference type="InterPro" id="IPR002528">
    <property type="entry name" value="MATE_fam"/>
</dbReference>
<evidence type="ECO:0000256" key="1">
    <source>
        <dbReference type="ARBA" id="ARBA00010199"/>
    </source>
</evidence>
<keyword evidence="2" id="KW-0812">Transmembrane</keyword>
<proteinExistence type="inferred from homology"/>
<dbReference type="Pfam" id="PF01554">
    <property type="entry name" value="MatE"/>
    <property type="match status" value="1"/>
</dbReference>
<organism evidence="3 4">
    <name type="scientific">Eleusine coracana subsp. coracana</name>
    <dbReference type="NCBI Taxonomy" id="191504"/>
    <lineage>
        <taxon>Eukaryota</taxon>
        <taxon>Viridiplantae</taxon>
        <taxon>Streptophyta</taxon>
        <taxon>Embryophyta</taxon>
        <taxon>Tracheophyta</taxon>
        <taxon>Spermatophyta</taxon>
        <taxon>Magnoliopsida</taxon>
        <taxon>Liliopsida</taxon>
        <taxon>Poales</taxon>
        <taxon>Poaceae</taxon>
        <taxon>PACMAD clade</taxon>
        <taxon>Chloridoideae</taxon>
        <taxon>Cynodonteae</taxon>
        <taxon>Eleusininae</taxon>
        <taxon>Eleusine</taxon>
    </lineage>
</organism>
<dbReference type="GO" id="GO:0015297">
    <property type="term" value="F:antiporter activity"/>
    <property type="evidence" value="ECO:0007669"/>
    <property type="project" value="InterPro"/>
</dbReference>
<reference evidence="3" key="1">
    <citation type="journal article" date="2018" name="DNA Res.">
        <title>Multiple hybrid de novo genome assembly of finger millet, an orphan allotetraploid crop.</title>
        <authorList>
            <person name="Hatakeyama M."/>
            <person name="Aluri S."/>
            <person name="Balachadran M.T."/>
            <person name="Sivarajan S.R."/>
            <person name="Patrignani A."/>
            <person name="Gruter S."/>
            <person name="Poveda L."/>
            <person name="Shimizu-Inatsugi R."/>
            <person name="Baeten J."/>
            <person name="Francoijs K.J."/>
            <person name="Nataraja K.N."/>
            <person name="Reddy Y.A.N."/>
            <person name="Phadnis S."/>
            <person name="Ravikumar R.L."/>
            <person name="Schlapbach R."/>
            <person name="Sreeman S.M."/>
            <person name="Shimizu K.K."/>
        </authorList>
    </citation>
    <scope>NUCLEOTIDE SEQUENCE</scope>
</reference>
<dbReference type="AlphaFoldDB" id="A0AAV5EAU6"/>
<evidence type="ECO:0000313" key="4">
    <source>
        <dbReference type="Proteomes" id="UP001054889"/>
    </source>
</evidence>
<keyword evidence="4" id="KW-1185">Reference proteome</keyword>
<reference evidence="3" key="2">
    <citation type="submission" date="2021-12" db="EMBL/GenBank/DDBJ databases">
        <title>Resequencing data analysis of finger millet.</title>
        <authorList>
            <person name="Hatakeyama M."/>
            <person name="Aluri S."/>
            <person name="Balachadran M.T."/>
            <person name="Sivarajan S.R."/>
            <person name="Poveda L."/>
            <person name="Shimizu-Inatsugi R."/>
            <person name="Schlapbach R."/>
            <person name="Sreeman S.M."/>
            <person name="Shimizu K.K."/>
        </authorList>
    </citation>
    <scope>NUCLEOTIDE SEQUENCE</scope>
</reference>
<feature type="transmembrane region" description="Helical" evidence="2">
    <location>
        <begin position="38"/>
        <end position="63"/>
    </location>
</feature>
<accession>A0AAV5EAU6</accession>
<evidence type="ECO:0000256" key="2">
    <source>
        <dbReference type="SAM" id="Phobius"/>
    </source>
</evidence>
<dbReference type="GO" id="GO:0016020">
    <property type="term" value="C:membrane"/>
    <property type="evidence" value="ECO:0007669"/>
    <property type="project" value="InterPro"/>
</dbReference>
<keyword evidence="2" id="KW-1133">Transmembrane helix</keyword>
<sequence>MAEVKKQLCLAGPLVVGYLLQQIVLTISMIFAGHVGELALASASLATSFASVAGFFLMVNIAARMNSVVLSHSLSFFCFHYYCNINPGDAWRLVVTC</sequence>
<protein>
    <submittedName>
        <fullName evidence="3">Uncharacterized protein</fullName>
    </submittedName>
</protein>
<dbReference type="GO" id="GO:0042910">
    <property type="term" value="F:xenobiotic transmembrane transporter activity"/>
    <property type="evidence" value="ECO:0007669"/>
    <property type="project" value="InterPro"/>
</dbReference>